<evidence type="ECO:0000256" key="6">
    <source>
        <dbReference type="ARBA" id="ARBA00023136"/>
    </source>
</evidence>
<evidence type="ECO:0000256" key="4">
    <source>
        <dbReference type="ARBA" id="ARBA00022692"/>
    </source>
</evidence>
<dbReference type="HAMAP" id="MF_00143">
    <property type="entry name" value="UPF0114"/>
    <property type="match status" value="1"/>
</dbReference>
<dbReference type="PANTHER" id="PTHR38596:SF1">
    <property type="entry name" value="UPF0114 PROTEIN YQHA"/>
    <property type="match status" value="1"/>
</dbReference>
<dbReference type="Proteomes" id="UP000178776">
    <property type="component" value="Chromosome"/>
</dbReference>
<dbReference type="PANTHER" id="PTHR38596">
    <property type="entry name" value="UPF0114 PROTEIN YQHA"/>
    <property type="match status" value="1"/>
</dbReference>
<name>A0A1D9LK45_9NEIS</name>
<organism evidence="8 9">
    <name type="scientific">Chromobacterium vaccinii</name>
    <dbReference type="NCBI Taxonomy" id="1108595"/>
    <lineage>
        <taxon>Bacteria</taxon>
        <taxon>Pseudomonadati</taxon>
        <taxon>Pseudomonadota</taxon>
        <taxon>Betaproteobacteria</taxon>
        <taxon>Neisseriales</taxon>
        <taxon>Chromobacteriaceae</taxon>
        <taxon>Chromobacterium</taxon>
    </lineage>
</organism>
<dbReference type="STRING" id="1108595.BKX93_17880"/>
<keyword evidence="4 7" id="KW-0812">Transmembrane</keyword>
<evidence type="ECO:0000256" key="5">
    <source>
        <dbReference type="ARBA" id="ARBA00022989"/>
    </source>
</evidence>
<dbReference type="EMBL" id="CP017707">
    <property type="protein sequence ID" value="AOZ51682.1"/>
    <property type="molecule type" value="Genomic_DNA"/>
</dbReference>
<feature type="transmembrane region" description="Helical" evidence="7">
    <location>
        <begin position="29"/>
        <end position="47"/>
    </location>
</feature>
<comment type="similarity">
    <text evidence="2 7">Belongs to the UPF0114 family.</text>
</comment>
<comment type="subcellular location">
    <subcellularLocation>
        <location evidence="1 7">Cell membrane</location>
        <topology evidence="1 7">Multi-pass membrane protein</topology>
    </subcellularLocation>
</comment>
<evidence type="ECO:0000313" key="8">
    <source>
        <dbReference type="EMBL" id="AOZ51682.1"/>
    </source>
</evidence>
<proteinExistence type="inferred from homology"/>
<reference evidence="8 9" key="1">
    <citation type="submission" date="2016-10" db="EMBL/GenBank/DDBJ databases">
        <title>Chromobacterium muskegensis sp. nov., an insecticidal bacterium isolated from Sphagnum bogs.</title>
        <authorList>
            <person name="Sparks M.E."/>
            <person name="Blackburn M.B."/>
            <person name="Gundersen-Rindal D.E."/>
            <person name="Mitchell A."/>
            <person name="Farrar R."/>
            <person name="Kuhar D."/>
        </authorList>
    </citation>
    <scope>NUCLEOTIDE SEQUENCE [LARGE SCALE GENOMIC DNA]</scope>
    <source>
        <strain evidence="8 9">21-1</strain>
    </source>
</reference>
<protein>
    <recommendedName>
        <fullName evidence="7">UPF0114 protein BKX93_17880</fullName>
    </recommendedName>
</protein>
<gene>
    <name evidence="8" type="ORF">BKX93_17880</name>
</gene>
<evidence type="ECO:0000256" key="1">
    <source>
        <dbReference type="ARBA" id="ARBA00004651"/>
    </source>
</evidence>
<dbReference type="GO" id="GO:0005886">
    <property type="term" value="C:plasma membrane"/>
    <property type="evidence" value="ECO:0007669"/>
    <property type="project" value="UniProtKB-SubCell"/>
</dbReference>
<dbReference type="AlphaFoldDB" id="A0A1D9LK45"/>
<feature type="transmembrane region" description="Helical" evidence="7">
    <location>
        <begin position="68"/>
        <end position="90"/>
    </location>
</feature>
<feature type="transmembrane region" description="Helical" evidence="7">
    <location>
        <begin position="155"/>
        <end position="171"/>
    </location>
</feature>
<dbReference type="InterPro" id="IPR020761">
    <property type="entry name" value="UPF0114_bac"/>
</dbReference>
<evidence type="ECO:0000256" key="2">
    <source>
        <dbReference type="ARBA" id="ARBA00005774"/>
    </source>
</evidence>
<dbReference type="GeneID" id="68843075"/>
<keyword evidence="5 7" id="KW-1133">Transmembrane helix</keyword>
<sequence length="185" mass="20998">MQDQQYVQRQIQSEPRKSLLGQVIFSSRWLQLPIYLGLIVVQGVYAWKFLAQLWELLEGLNHLTETDIMLAVLGLIDVVMIANLLVMVTVGGYETFVSRLRIDSHPDQPEWLDHVNASVLKVKLSMAIISISSIHLLQTFINASRIDEHTIKWQLFLHLAFLLSAAAIAYTDKLLAGATAHHQRD</sequence>
<dbReference type="KEGG" id="cvc:BKX93_17880"/>
<keyword evidence="3 7" id="KW-1003">Cell membrane</keyword>
<evidence type="ECO:0000256" key="7">
    <source>
        <dbReference type="HAMAP-Rule" id="MF_00143"/>
    </source>
</evidence>
<dbReference type="Pfam" id="PF03350">
    <property type="entry name" value="UPF0114"/>
    <property type="match status" value="1"/>
</dbReference>
<keyword evidence="6 7" id="KW-0472">Membrane</keyword>
<dbReference type="NCBIfam" id="TIGR00645">
    <property type="entry name" value="HI0507"/>
    <property type="match status" value="1"/>
</dbReference>
<dbReference type="RefSeq" id="WP_046155430.1">
    <property type="nucleotide sequence ID" value="NZ_CP017707.1"/>
</dbReference>
<accession>A0A1D9LK45</accession>
<evidence type="ECO:0000256" key="3">
    <source>
        <dbReference type="ARBA" id="ARBA00022475"/>
    </source>
</evidence>
<evidence type="ECO:0000313" key="9">
    <source>
        <dbReference type="Proteomes" id="UP000178776"/>
    </source>
</evidence>
<dbReference type="InterPro" id="IPR005134">
    <property type="entry name" value="UPF0114"/>
</dbReference>